<reference evidence="3" key="2">
    <citation type="journal article" date="2014" name="ISME J.">
        <title>Microbial stratification in low pH oxic and suboxic macroscopic growths along an acid mine drainage.</title>
        <authorList>
            <person name="Mendez-Garcia C."/>
            <person name="Mesa V."/>
            <person name="Sprenger R.R."/>
            <person name="Richter M."/>
            <person name="Diez M.S."/>
            <person name="Solano J."/>
            <person name="Bargiela R."/>
            <person name="Golyshina O.V."/>
            <person name="Manteca A."/>
            <person name="Ramos J.L."/>
            <person name="Gallego J.R."/>
            <person name="Llorente I."/>
            <person name="Martins Dos Santos V.A."/>
            <person name="Jensen O.N."/>
            <person name="Pelaez A.I."/>
            <person name="Sanchez J."/>
            <person name="Ferrer M."/>
        </authorList>
    </citation>
    <scope>NUCLEOTIDE SEQUENCE</scope>
</reference>
<feature type="transmembrane region" description="Helical" evidence="2">
    <location>
        <begin position="103"/>
        <end position="128"/>
    </location>
</feature>
<dbReference type="AlphaFoldDB" id="T0ZHD0"/>
<keyword evidence="2" id="KW-1133">Transmembrane helix</keyword>
<dbReference type="InterPro" id="IPR018650">
    <property type="entry name" value="STSV1_Orf64"/>
</dbReference>
<evidence type="ECO:0000256" key="2">
    <source>
        <dbReference type="SAM" id="Phobius"/>
    </source>
</evidence>
<feature type="region of interest" description="Disordered" evidence="1">
    <location>
        <begin position="1"/>
        <end position="37"/>
    </location>
</feature>
<organism evidence="3">
    <name type="scientific">mine drainage metagenome</name>
    <dbReference type="NCBI Taxonomy" id="410659"/>
    <lineage>
        <taxon>unclassified sequences</taxon>
        <taxon>metagenomes</taxon>
        <taxon>ecological metagenomes</taxon>
    </lineage>
</organism>
<sequence length="240" mass="26639">MTRAVTIDGNLSPSIEDPHPPSPNRDGPAPRSRGPVQGSELSPRFYITVLLALVSAYVAISFVMTSIRFTGFFTENWDFGIFQQALWSTTHGHILFEAGDYELLGVSSFFQVHPSFLIFVLAGIYWIAPSAYTLLAIQSLVVGLAAIPLFLLTRSITGSGRKALWVAAAFLVWLPLLSSQMYDFHLEAFLPLELFGMFLFWCQRRFWSAAGVATIAMLTLEVGPALRLRDRCLLRPSPPP</sequence>
<accession>T0ZHD0</accession>
<name>T0ZHD0_9ZZZZ</name>
<proteinExistence type="predicted"/>
<comment type="caution">
    <text evidence="3">The sequence shown here is derived from an EMBL/GenBank/DDBJ whole genome shotgun (WGS) entry which is preliminary data.</text>
</comment>
<feature type="transmembrane region" description="Helical" evidence="2">
    <location>
        <begin position="134"/>
        <end position="152"/>
    </location>
</feature>
<feature type="transmembrane region" description="Helical" evidence="2">
    <location>
        <begin position="45"/>
        <end position="64"/>
    </location>
</feature>
<dbReference type="Pfam" id="PF09852">
    <property type="entry name" value="DUF2079"/>
    <property type="match status" value="1"/>
</dbReference>
<keyword evidence="2" id="KW-0812">Transmembrane</keyword>
<evidence type="ECO:0000256" key="1">
    <source>
        <dbReference type="SAM" id="MobiDB-lite"/>
    </source>
</evidence>
<evidence type="ECO:0000313" key="3">
    <source>
        <dbReference type="EMBL" id="EQD47716.1"/>
    </source>
</evidence>
<evidence type="ECO:0008006" key="4">
    <source>
        <dbReference type="Google" id="ProtNLM"/>
    </source>
</evidence>
<dbReference type="EMBL" id="AUZY01007988">
    <property type="protein sequence ID" value="EQD47716.1"/>
    <property type="molecule type" value="Genomic_DNA"/>
</dbReference>
<protein>
    <recommendedName>
        <fullName evidence="4">DUF2079 domain-containing protein</fullName>
    </recommendedName>
</protein>
<gene>
    <name evidence="3" type="ORF">B1B_12207</name>
</gene>
<keyword evidence="2" id="KW-0472">Membrane</keyword>
<feature type="transmembrane region" description="Helical" evidence="2">
    <location>
        <begin position="164"/>
        <end position="182"/>
    </location>
</feature>
<reference evidence="3" key="1">
    <citation type="submission" date="2013-08" db="EMBL/GenBank/DDBJ databases">
        <authorList>
            <person name="Mendez C."/>
            <person name="Richter M."/>
            <person name="Ferrer M."/>
            <person name="Sanchez J."/>
        </authorList>
    </citation>
    <scope>NUCLEOTIDE SEQUENCE</scope>
</reference>
<feature type="transmembrane region" description="Helical" evidence="2">
    <location>
        <begin position="206"/>
        <end position="226"/>
    </location>
</feature>